<feature type="region of interest" description="Disordered" evidence="1">
    <location>
        <begin position="1"/>
        <end position="26"/>
    </location>
</feature>
<proteinExistence type="predicted"/>
<dbReference type="Proteomes" id="UP000183832">
    <property type="component" value="Unassembled WGS sequence"/>
</dbReference>
<gene>
    <name evidence="2" type="ORF">CLUMA_CG010935</name>
</gene>
<dbReference type="AlphaFoldDB" id="A0A1J1IBF8"/>
<organism evidence="2 3">
    <name type="scientific">Clunio marinus</name>
    <dbReference type="NCBI Taxonomy" id="568069"/>
    <lineage>
        <taxon>Eukaryota</taxon>
        <taxon>Metazoa</taxon>
        <taxon>Ecdysozoa</taxon>
        <taxon>Arthropoda</taxon>
        <taxon>Hexapoda</taxon>
        <taxon>Insecta</taxon>
        <taxon>Pterygota</taxon>
        <taxon>Neoptera</taxon>
        <taxon>Endopterygota</taxon>
        <taxon>Diptera</taxon>
        <taxon>Nematocera</taxon>
        <taxon>Chironomoidea</taxon>
        <taxon>Chironomidae</taxon>
        <taxon>Clunio</taxon>
    </lineage>
</organism>
<evidence type="ECO:0000313" key="2">
    <source>
        <dbReference type="EMBL" id="CRK97547.1"/>
    </source>
</evidence>
<sequence>MNRNVQNHYHNGSRHQNNASDGITQSDAVSPRFRTDLNNQEVMNFCYSCKSDFIIRSVHDLMDHFSQPHERFSSYCLYCKTGKVHQYRSDTKGLQFYHDCYRSKMNYDK</sequence>
<keyword evidence="3" id="KW-1185">Reference proteome</keyword>
<evidence type="ECO:0000256" key="1">
    <source>
        <dbReference type="SAM" id="MobiDB-lite"/>
    </source>
</evidence>
<name>A0A1J1IBF8_9DIPT</name>
<dbReference type="EMBL" id="CVRI01000047">
    <property type="protein sequence ID" value="CRK97547.1"/>
    <property type="molecule type" value="Genomic_DNA"/>
</dbReference>
<evidence type="ECO:0000313" key="3">
    <source>
        <dbReference type="Proteomes" id="UP000183832"/>
    </source>
</evidence>
<protein>
    <submittedName>
        <fullName evidence="2">CLUMA_CG010935, isoform A</fullName>
    </submittedName>
</protein>
<reference evidence="2 3" key="1">
    <citation type="submission" date="2015-04" db="EMBL/GenBank/DDBJ databases">
        <authorList>
            <person name="Syromyatnikov M.Y."/>
            <person name="Popov V.N."/>
        </authorList>
    </citation>
    <scope>NUCLEOTIDE SEQUENCE [LARGE SCALE GENOMIC DNA]</scope>
</reference>
<accession>A0A1J1IBF8</accession>